<accession>A0AAV7SK32</accession>
<evidence type="ECO:0000256" key="1">
    <source>
        <dbReference type="SAM" id="MobiDB-lite"/>
    </source>
</evidence>
<feature type="compositionally biased region" description="Low complexity" evidence="1">
    <location>
        <begin position="155"/>
        <end position="166"/>
    </location>
</feature>
<sequence length="263" mass="27837">MMRCGVRYYTRKYGVVMQMKVVETIRRKGSCSASQPQTYISCRAGSVRKLSSQTGGTELKGRLAAPHQPQLLLTGKESSDFGRIAPFFAGQQMRKQESRAAGASLKLMPGDGLLCGCPTSHRGPEHFCSFSTTALLTLLSGAEQLRAPESVGPSPGALTGRTRTTPTTTSLAAARCLTTPGCPDGPKSSGAGGGAHSLGRRSLVRARPHDEHAHPSPPLPPTVLSETCLEPPRVLGVHCRISTSAIVTRKHVTCDVSLPPVTQ</sequence>
<name>A0AAV7SK32_PLEWA</name>
<dbReference type="Proteomes" id="UP001066276">
    <property type="component" value="Chromosome 4_2"/>
</dbReference>
<evidence type="ECO:0000313" key="3">
    <source>
        <dbReference type="Proteomes" id="UP001066276"/>
    </source>
</evidence>
<keyword evidence="3" id="KW-1185">Reference proteome</keyword>
<evidence type="ECO:0000313" key="2">
    <source>
        <dbReference type="EMBL" id="KAJ1164418.1"/>
    </source>
</evidence>
<organism evidence="2 3">
    <name type="scientific">Pleurodeles waltl</name>
    <name type="common">Iberian ribbed newt</name>
    <dbReference type="NCBI Taxonomy" id="8319"/>
    <lineage>
        <taxon>Eukaryota</taxon>
        <taxon>Metazoa</taxon>
        <taxon>Chordata</taxon>
        <taxon>Craniata</taxon>
        <taxon>Vertebrata</taxon>
        <taxon>Euteleostomi</taxon>
        <taxon>Amphibia</taxon>
        <taxon>Batrachia</taxon>
        <taxon>Caudata</taxon>
        <taxon>Salamandroidea</taxon>
        <taxon>Salamandridae</taxon>
        <taxon>Pleurodelinae</taxon>
        <taxon>Pleurodeles</taxon>
    </lineage>
</organism>
<gene>
    <name evidence="2" type="ORF">NDU88_004857</name>
</gene>
<reference evidence="2" key="1">
    <citation type="journal article" date="2022" name="bioRxiv">
        <title>Sequencing and chromosome-scale assembly of the giantPleurodeles waltlgenome.</title>
        <authorList>
            <person name="Brown T."/>
            <person name="Elewa A."/>
            <person name="Iarovenko S."/>
            <person name="Subramanian E."/>
            <person name="Araus A.J."/>
            <person name="Petzold A."/>
            <person name="Susuki M."/>
            <person name="Suzuki K.-i.T."/>
            <person name="Hayashi T."/>
            <person name="Toyoda A."/>
            <person name="Oliveira C."/>
            <person name="Osipova E."/>
            <person name="Leigh N.D."/>
            <person name="Simon A."/>
            <person name="Yun M.H."/>
        </authorList>
    </citation>
    <scope>NUCLEOTIDE SEQUENCE</scope>
    <source>
        <strain evidence="2">20211129_DDA</strain>
        <tissue evidence="2">Liver</tissue>
    </source>
</reference>
<feature type="region of interest" description="Disordered" evidence="1">
    <location>
        <begin position="147"/>
        <end position="166"/>
    </location>
</feature>
<dbReference type="AlphaFoldDB" id="A0AAV7SK32"/>
<comment type="caution">
    <text evidence="2">The sequence shown here is derived from an EMBL/GenBank/DDBJ whole genome shotgun (WGS) entry which is preliminary data.</text>
</comment>
<dbReference type="EMBL" id="JANPWB010000008">
    <property type="protein sequence ID" value="KAJ1164418.1"/>
    <property type="molecule type" value="Genomic_DNA"/>
</dbReference>
<protein>
    <submittedName>
        <fullName evidence="2">Uncharacterized protein</fullName>
    </submittedName>
</protein>
<proteinExistence type="predicted"/>